<feature type="coiled-coil region" evidence="3">
    <location>
        <begin position="39"/>
        <end position="106"/>
    </location>
</feature>
<evidence type="ECO:0000313" key="6">
    <source>
        <dbReference type="Proteomes" id="UP001574170"/>
    </source>
</evidence>
<dbReference type="Pfam" id="PF03938">
    <property type="entry name" value="OmpH"/>
    <property type="match status" value="1"/>
</dbReference>
<evidence type="ECO:0000256" key="2">
    <source>
        <dbReference type="ARBA" id="ARBA00022729"/>
    </source>
</evidence>
<evidence type="ECO:0000256" key="1">
    <source>
        <dbReference type="ARBA" id="ARBA00009091"/>
    </source>
</evidence>
<evidence type="ECO:0000256" key="3">
    <source>
        <dbReference type="SAM" id="Coils"/>
    </source>
</evidence>
<name>A0ABV4TL58_9FLAO</name>
<feature type="compositionally biased region" description="Basic and acidic residues" evidence="4">
    <location>
        <begin position="276"/>
        <end position="299"/>
    </location>
</feature>
<proteinExistence type="inferred from homology"/>
<protein>
    <submittedName>
        <fullName evidence="5">OmpH family outer membrane protein</fullName>
    </submittedName>
</protein>
<dbReference type="SMART" id="SM00935">
    <property type="entry name" value="OmpH"/>
    <property type="match status" value="1"/>
</dbReference>
<evidence type="ECO:0000313" key="5">
    <source>
        <dbReference type="EMBL" id="MFA9193681.1"/>
    </source>
</evidence>
<dbReference type="PANTHER" id="PTHR35089">
    <property type="entry name" value="CHAPERONE PROTEIN SKP"/>
    <property type="match status" value="1"/>
</dbReference>
<feature type="compositionally biased region" description="Basic and acidic residues" evidence="4">
    <location>
        <begin position="353"/>
        <end position="365"/>
    </location>
</feature>
<dbReference type="InterPro" id="IPR005632">
    <property type="entry name" value="Chaperone_Skp"/>
</dbReference>
<organism evidence="5 6">
    <name type="scientific">Flavobacterium magnesitis</name>
    <dbReference type="NCBI Taxonomy" id="3138077"/>
    <lineage>
        <taxon>Bacteria</taxon>
        <taxon>Pseudomonadati</taxon>
        <taxon>Bacteroidota</taxon>
        <taxon>Flavobacteriia</taxon>
        <taxon>Flavobacteriales</taxon>
        <taxon>Flavobacteriaceae</taxon>
        <taxon>Flavobacterium</taxon>
    </lineage>
</organism>
<sequence length="405" mass="46601">MRKHFLFLLLAAIAVNSIHSQTRGNRVGYIDMEYILQNVNSYNESNLLLEEKAEKWKQEIEAKKLEINKVKEALTAEKPLLTKTLIEERETEITFLENELLDLQQKRFGPNGLLMSQKALLVKPIQDQVFTAVQDIAEAKKYDFIFDKSSDLTMLFADKRFDISDQVLRVINRTEKREQLSKKELAAEQEKESKEDAIADNPNLAERQKILDERKAARDKILADRKLAQEQKKKDYEERRQQILDDRAAKKNGTVSGTTKTEVQKVATDDSPSETELARQKATDAKAKAQEERNKIIEDRKKALEERRQQILNDRAAKSNSPVSETAKKAESTNTVKTEVEKTVNEDAPSEAEVAKQKAVDAKAKALEDRNKIIEDRKKALEERRLKIIQQRDSIKSAREEKLKQ</sequence>
<keyword evidence="2" id="KW-0732">Signal</keyword>
<dbReference type="RefSeq" id="WP_373390781.1">
    <property type="nucleotide sequence ID" value="NZ_JBCFQK010000004.1"/>
</dbReference>
<gene>
    <name evidence="5" type="ORF">AAGV33_04625</name>
</gene>
<feature type="region of interest" description="Disordered" evidence="4">
    <location>
        <begin position="228"/>
        <end position="299"/>
    </location>
</feature>
<accession>A0ABV4TL58</accession>
<keyword evidence="3" id="KW-0175">Coiled coil</keyword>
<comment type="caution">
    <text evidence="5">The sequence shown here is derived from an EMBL/GenBank/DDBJ whole genome shotgun (WGS) entry which is preliminary data.</text>
</comment>
<dbReference type="InterPro" id="IPR024930">
    <property type="entry name" value="Skp_dom_sf"/>
</dbReference>
<reference evidence="5 6" key="1">
    <citation type="submission" date="2024-04" db="EMBL/GenBank/DDBJ databases">
        <title>New Clade of Flavobacterium.</title>
        <authorList>
            <person name="Matos L."/>
            <person name="Proenca D.N."/>
            <person name="Fransisco R.M."/>
            <person name="Chung A.P."/>
            <person name="Maccario L."/>
            <person name="Sorensen S.J."/>
            <person name="Morais P.V."/>
        </authorList>
    </citation>
    <scope>NUCLEOTIDE SEQUENCE [LARGE SCALE GENOMIC DNA]</scope>
    <source>
        <strain evidence="5 6">FBOR7N2.3</strain>
    </source>
</reference>
<feature type="compositionally biased region" description="Basic and acidic residues" evidence="4">
    <location>
        <begin position="228"/>
        <end position="249"/>
    </location>
</feature>
<dbReference type="PANTHER" id="PTHR35089:SF1">
    <property type="entry name" value="CHAPERONE PROTEIN SKP"/>
    <property type="match status" value="1"/>
</dbReference>
<comment type="similarity">
    <text evidence="1">Belongs to the Skp family.</text>
</comment>
<evidence type="ECO:0000256" key="4">
    <source>
        <dbReference type="SAM" id="MobiDB-lite"/>
    </source>
</evidence>
<dbReference type="EMBL" id="JBCFQK010000004">
    <property type="protein sequence ID" value="MFA9193681.1"/>
    <property type="molecule type" value="Genomic_DNA"/>
</dbReference>
<dbReference type="SUPFAM" id="SSF111384">
    <property type="entry name" value="OmpH-like"/>
    <property type="match status" value="1"/>
</dbReference>
<feature type="region of interest" description="Disordered" evidence="4">
    <location>
        <begin position="312"/>
        <end position="365"/>
    </location>
</feature>
<dbReference type="Proteomes" id="UP001574170">
    <property type="component" value="Unassembled WGS sequence"/>
</dbReference>
<dbReference type="Gene3D" id="3.30.910.20">
    <property type="entry name" value="Skp domain"/>
    <property type="match status" value="1"/>
</dbReference>
<keyword evidence="6" id="KW-1185">Reference proteome</keyword>